<keyword evidence="4" id="KW-1185">Reference proteome</keyword>
<keyword evidence="2" id="KW-0732">Signal</keyword>
<dbReference type="EMBL" id="WJQU01000004">
    <property type="protein sequence ID" value="KAJ6636508.1"/>
    <property type="molecule type" value="Genomic_DNA"/>
</dbReference>
<gene>
    <name evidence="3" type="ORF">Bhyg_15098</name>
</gene>
<feature type="chain" id="PRO_5040500684" evidence="2">
    <location>
        <begin position="20"/>
        <end position="211"/>
    </location>
</feature>
<dbReference type="AlphaFoldDB" id="A0A9Q0RY46"/>
<evidence type="ECO:0000256" key="2">
    <source>
        <dbReference type="SAM" id="SignalP"/>
    </source>
</evidence>
<name>A0A9Q0RY46_9DIPT</name>
<organism evidence="3 4">
    <name type="scientific">Pseudolycoriella hygida</name>
    <dbReference type="NCBI Taxonomy" id="35572"/>
    <lineage>
        <taxon>Eukaryota</taxon>
        <taxon>Metazoa</taxon>
        <taxon>Ecdysozoa</taxon>
        <taxon>Arthropoda</taxon>
        <taxon>Hexapoda</taxon>
        <taxon>Insecta</taxon>
        <taxon>Pterygota</taxon>
        <taxon>Neoptera</taxon>
        <taxon>Endopterygota</taxon>
        <taxon>Diptera</taxon>
        <taxon>Nematocera</taxon>
        <taxon>Sciaroidea</taxon>
        <taxon>Sciaridae</taxon>
        <taxon>Pseudolycoriella</taxon>
    </lineage>
</organism>
<feature type="coiled-coil region" evidence="1">
    <location>
        <begin position="70"/>
        <end position="126"/>
    </location>
</feature>
<evidence type="ECO:0000256" key="1">
    <source>
        <dbReference type="SAM" id="Coils"/>
    </source>
</evidence>
<evidence type="ECO:0000313" key="4">
    <source>
        <dbReference type="Proteomes" id="UP001151699"/>
    </source>
</evidence>
<feature type="coiled-coil region" evidence="1">
    <location>
        <begin position="168"/>
        <end position="206"/>
    </location>
</feature>
<evidence type="ECO:0000313" key="3">
    <source>
        <dbReference type="EMBL" id="KAJ6636508.1"/>
    </source>
</evidence>
<feature type="signal peptide" evidence="2">
    <location>
        <begin position="1"/>
        <end position="19"/>
    </location>
</feature>
<keyword evidence="1" id="KW-0175">Coiled coil</keyword>
<protein>
    <submittedName>
        <fullName evidence="3">Uncharacterized protein</fullName>
    </submittedName>
</protein>
<dbReference type="OrthoDB" id="7782540at2759"/>
<reference evidence="3" key="1">
    <citation type="submission" date="2022-07" db="EMBL/GenBank/DDBJ databases">
        <authorList>
            <person name="Trinca V."/>
            <person name="Uliana J.V.C."/>
            <person name="Torres T.T."/>
            <person name="Ward R.J."/>
            <person name="Monesi N."/>
        </authorList>
    </citation>
    <scope>NUCLEOTIDE SEQUENCE</scope>
    <source>
        <strain evidence="3">HSMRA1968</strain>
        <tissue evidence="3">Whole embryos</tissue>
    </source>
</reference>
<proteinExistence type="predicted"/>
<accession>A0A9Q0RY46</accession>
<dbReference type="Proteomes" id="UP001151699">
    <property type="component" value="Chromosome C"/>
</dbReference>
<sequence length="211" mass="24246">MALSVQLVFLSSLAAFCSADVAASLALYQNTAEGAFNALQNEVNIQRQIYNQAIAKLSADVNEAVDVKVRQTEERVQKDCNRQLHELNRQLQELTNRTNTEKIRLQNELQAQAFNFDQRMNELNKNHQIELVRVRSELSAANALVLNNLRRELEGQVSVAQGEVLRIQTENESSLRNLQKELEETRKAGEIRFRNAQQEIEQQNRKIQQFL</sequence>
<comment type="caution">
    <text evidence="3">The sequence shown here is derived from an EMBL/GenBank/DDBJ whole genome shotgun (WGS) entry which is preliminary data.</text>
</comment>